<evidence type="ECO:0000256" key="1">
    <source>
        <dbReference type="ARBA" id="ARBA00001966"/>
    </source>
</evidence>
<evidence type="ECO:0000256" key="2">
    <source>
        <dbReference type="ARBA" id="ARBA00009797"/>
    </source>
</evidence>
<evidence type="ECO:0000256" key="5">
    <source>
        <dbReference type="ARBA" id="ARBA00022722"/>
    </source>
</evidence>
<dbReference type="PANTHER" id="PTHR14464:SF4">
    <property type="entry name" value="EXONUCLEASE V"/>
    <property type="match status" value="1"/>
</dbReference>
<keyword evidence="6" id="KW-0269">Exonuclease</keyword>
<evidence type="ECO:0000256" key="6">
    <source>
        <dbReference type="ARBA" id="ARBA00022839"/>
    </source>
</evidence>
<comment type="caution">
    <text evidence="8">The sequence shown here is derived from an EMBL/GenBank/DDBJ whole genome shotgun (WGS) entry which is preliminary data.</text>
</comment>
<evidence type="ECO:0000313" key="9">
    <source>
        <dbReference type="Proteomes" id="UP001163105"/>
    </source>
</evidence>
<protein>
    <submittedName>
        <fullName evidence="8">Integral membrane protein</fullName>
    </submittedName>
</protein>
<organism evidence="8 9">
    <name type="scientific">Purpureocillium lavendulum</name>
    <dbReference type="NCBI Taxonomy" id="1247861"/>
    <lineage>
        <taxon>Eukaryota</taxon>
        <taxon>Fungi</taxon>
        <taxon>Dikarya</taxon>
        <taxon>Ascomycota</taxon>
        <taxon>Pezizomycotina</taxon>
        <taxon>Sordariomycetes</taxon>
        <taxon>Hypocreomycetidae</taxon>
        <taxon>Hypocreales</taxon>
        <taxon>Ophiocordycipitaceae</taxon>
        <taxon>Purpureocillium</taxon>
    </lineage>
</organism>
<dbReference type="AlphaFoldDB" id="A0AB34G955"/>
<feature type="region of interest" description="Disordered" evidence="7">
    <location>
        <begin position="31"/>
        <end position="50"/>
    </location>
</feature>
<keyword evidence="4" id="KW-0004">4Fe-4S</keyword>
<dbReference type="Proteomes" id="UP001163105">
    <property type="component" value="Unassembled WGS sequence"/>
</dbReference>
<keyword evidence="6" id="KW-0378">Hydrolase</keyword>
<dbReference type="GO" id="GO:0005739">
    <property type="term" value="C:mitochondrion"/>
    <property type="evidence" value="ECO:0007669"/>
    <property type="project" value="TreeGrafter"/>
</dbReference>
<feature type="region of interest" description="Disordered" evidence="7">
    <location>
        <begin position="380"/>
        <end position="415"/>
    </location>
</feature>
<name>A0AB34G955_9HYPO</name>
<comment type="subunit">
    <text evidence="3">Monomer.</text>
</comment>
<accession>A0AB34G955</accession>
<evidence type="ECO:0000313" key="8">
    <source>
        <dbReference type="EMBL" id="KAJ6447302.1"/>
    </source>
</evidence>
<dbReference type="GO" id="GO:0036297">
    <property type="term" value="P:interstrand cross-link repair"/>
    <property type="evidence" value="ECO:0007669"/>
    <property type="project" value="TreeGrafter"/>
</dbReference>
<feature type="region of interest" description="Disordered" evidence="7">
    <location>
        <begin position="257"/>
        <end position="284"/>
    </location>
</feature>
<dbReference type="GO" id="GO:0051539">
    <property type="term" value="F:4 iron, 4 sulfur cluster binding"/>
    <property type="evidence" value="ECO:0007669"/>
    <property type="project" value="UniProtKB-KW"/>
</dbReference>
<evidence type="ECO:0000256" key="4">
    <source>
        <dbReference type="ARBA" id="ARBA00022485"/>
    </source>
</evidence>
<dbReference type="PANTHER" id="PTHR14464">
    <property type="entry name" value="EXONUCLEASE V"/>
    <property type="match status" value="1"/>
</dbReference>
<keyword evidence="4" id="KW-0411">Iron-sulfur</keyword>
<comment type="cofactor">
    <cofactor evidence="1">
        <name>[4Fe-4S] cluster</name>
        <dbReference type="ChEBI" id="CHEBI:49883"/>
    </cofactor>
</comment>
<evidence type="ECO:0000256" key="3">
    <source>
        <dbReference type="ARBA" id="ARBA00011245"/>
    </source>
</evidence>
<dbReference type="GO" id="GO:0005634">
    <property type="term" value="C:nucleus"/>
    <property type="evidence" value="ECO:0007669"/>
    <property type="project" value="TreeGrafter"/>
</dbReference>
<sequence length="546" mass="59791">MAAAEFVDSDSDYGYDFTAEEELQLIQLATDTKPTPSPAAPPVLRRDPSVRTAIDSIPEHADGDTGHGPPQVLHCTCARRCGVHGQTAERRLASPAADPPLIADDVAYPDLSRALSDLPHSDAPPAKPPSDADSDAVDDERSPLQRFRSYPRKPLTVSDLTSGAWCELQYWYTLTRLPGGRRTRTAAMRQGSKVHQKLEDQVHTTVPIDIASKEDGFALRLWNLVQGLRTLRQTGLTRELEVWGTVDGNLVNGVIDGVSHENPNPDFEDELSSQGSQPDAKQSALTDYFPPKRKTASPKVYLTDVKTRGSLAPVSKSLLRPAKIQLLLYHRFLSDMASEKLDWFSVFRRYGLDADDNFTDAFLAQIGDLHDEVFYDAPSSPVDVGDGGSPNAAATAGGASAGSVDEKTSHHAHGPGAILGDDLIRYQTLREMVPLVRREVRLAFPEGAASLGHMLRVQYMLRSDGRMLDVHDFPVSAQALDAYLGGYMAWWRGERRARGVDIEEAFKCGTCEFAGDCEWRAAMDEERVRNARKRINGGATAAARGS</sequence>
<keyword evidence="5" id="KW-0540">Nuclease</keyword>
<dbReference type="GO" id="GO:0045145">
    <property type="term" value="F:single-stranded DNA 5'-3' DNA exonuclease activity"/>
    <property type="evidence" value="ECO:0007669"/>
    <property type="project" value="InterPro"/>
</dbReference>
<gene>
    <name evidence="8" type="primary">EXO5</name>
    <name evidence="8" type="ORF">O9K51_02077</name>
</gene>
<feature type="region of interest" description="Disordered" evidence="7">
    <location>
        <begin position="114"/>
        <end position="148"/>
    </location>
</feature>
<feature type="compositionally biased region" description="Low complexity" evidence="7">
    <location>
        <begin position="389"/>
        <end position="403"/>
    </location>
</feature>
<keyword evidence="9" id="KW-1185">Reference proteome</keyword>
<dbReference type="InterPro" id="IPR019190">
    <property type="entry name" value="EXOV"/>
</dbReference>
<feature type="compositionally biased region" description="Polar residues" evidence="7">
    <location>
        <begin position="272"/>
        <end position="284"/>
    </location>
</feature>
<reference evidence="8" key="1">
    <citation type="submission" date="2023-01" db="EMBL/GenBank/DDBJ databases">
        <title>The growth and conidiation of Purpureocillium lavendulum are regulated by nitrogen source and histone H3K14 acetylation.</title>
        <authorList>
            <person name="Tang P."/>
            <person name="Han J."/>
            <person name="Zhang C."/>
            <person name="Tang P."/>
            <person name="Qi F."/>
            <person name="Zhang K."/>
            <person name="Liang L."/>
        </authorList>
    </citation>
    <scope>NUCLEOTIDE SEQUENCE</scope>
    <source>
        <strain evidence="8">YMF1.00683</strain>
    </source>
</reference>
<proteinExistence type="inferred from homology"/>
<dbReference type="EMBL" id="JAQHRD010000001">
    <property type="protein sequence ID" value="KAJ6447302.1"/>
    <property type="molecule type" value="Genomic_DNA"/>
</dbReference>
<evidence type="ECO:0000256" key="7">
    <source>
        <dbReference type="SAM" id="MobiDB-lite"/>
    </source>
</evidence>
<comment type="similarity">
    <text evidence="2">Belongs to the EXO5 family.</text>
</comment>
<dbReference type="Pfam" id="PF09810">
    <property type="entry name" value="Exo5"/>
    <property type="match status" value="1"/>
</dbReference>
<keyword evidence="4" id="KW-0408">Iron</keyword>
<keyword evidence="4" id="KW-0479">Metal-binding</keyword>